<dbReference type="AlphaFoldDB" id="A0AAP0ERT3"/>
<reference evidence="1 2" key="1">
    <citation type="submission" date="2024-01" db="EMBL/GenBank/DDBJ databases">
        <title>Genome assemblies of Stephania.</title>
        <authorList>
            <person name="Yang L."/>
        </authorList>
    </citation>
    <scope>NUCLEOTIDE SEQUENCE [LARGE SCALE GENOMIC DNA]</scope>
    <source>
        <strain evidence="1">YNDBR</strain>
        <tissue evidence="1">Leaf</tissue>
    </source>
</reference>
<dbReference type="EMBL" id="JBBNAF010000011">
    <property type="protein sequence ID" value="KAK9098466.1"/>
    <property type="molecule type" value="Genomic_DNA"/>
</dbReference>
<proteinExistence type="predicted"/>
<dbReference type="Proteomes" id="UP001420932">
    <property type="component" value="Unassembled WGS sequence"/>
</dbReference>
<accession>A0AAP0ERT3</accession>
<keyword evidence="2" id="KW-1185">Reference proteome</keyword>
<evidence type="ECO:0000313" key="2">
    <source>
        <dbReference type="Proteomes" id="UP001420932"/>
    </source>
</evidence>
<sequence length="93" mass="10548">MQCSHSKLVQHLFPTYTHNLDPYLGGLLRCFHKSSLRDSVTGVRLEKRVKTGTEERNAEYKEEVANRTFPGPAHSPYRISGTDLDAFLNGLRS</sequence>
<gene>
    <name evidence="1" type="ORF">Syun_025511</name>
</gene>
<name>A0AAP0ERT3_9MAGN</name>
<organism evidence="1 2">
    <name type="scientific">Stephania yunnanensis</name>
    <dbReference type="NCBI Taxonomy" id="152371"/>
    <lineage>
        <taxon>Eukaryota</taxon>
        <taxon>Viridiplantae</taxon>
        <taxon>Streptophyta</taxon>
        <taxon>Embryophyta</taxon>
        <taxon>Tracheophyta</taxon>
        <taxon>Spermatophyta</taxon>
        <taxon>Magnoliopsida</taxon>
        <taxon>Ranunculales</taxon>
        <taxon>Menispermaceae</taxon>
        <taxon>Menispermoideae</taxon>
        <taxon>Cissampelideae</taxon>
        <taxon>Stephania</taxon>
    </lineage>
</organism>
<protein>
    <submittedName>
        <fullName evidence="1">Uncharacterized protein</fullName>
    </submittedName>
</protein>
<comment type="caution">
    <text evidence="1">The sequence shown here is derived from an EMBL/GenBank/DDBJ whole genome shotgun (WGS) entry which is preliminary data.</text>
</comment>
<evidence type="ECO:0000313" key="1">
    <source>
        <dbReference type="EMBL" id="KAK9098466.1"/>
    </source>
</evidence>